<keyword evidence="2" id="KW-1185">Reference proteome</keyword>
<dbReference type="Proteomes" id="UP001196413">
    <property type="component" value="Unassembled WGS sequence"/>
</dbReference>
<accession>A0AAD5N0C0</accession>
<gene>
    <name evidence="1" type="ORF">KIN20_017002</name>
</gene>
<evidence type="ECO:0000313" key="2">
    <source>
        <dbReference type="Proteomes" id="UP001196413"/>
    </source>
</evidence>
<protein>
    <recommendedName>
        <fullName evidence="3">Reverse transcriptase domain-containing protein</fullName>
    </recommendedName>
</protein>
<organism evidence="1 2">
    <name type="scientific">Parelaphostrongylus tenuis</name>
    <name type="common">Meningeal worm</name>
    <dbReference type="NCBI Taxonomy" id="148309"/>
    <lineage>
        <taxon>Eukaryota</taxon>
        <taxon>Metazoa</taxon>
        <taxon>Ecdysozoa</taxon>
        <taxon>Nematoda</taxon>
        <taxon>Chromadorea</taxon>
        <taxon>Rhabditida</taxon>
        <taxon>Rhabditina</taxon>
        <taxon>Rhabditomorpha</taxon>
        <taxon>Strongyloidea</taxon>
        <taxon>Metastrongylidae</taxon>
        <taxon>Parelaphostrongylus</taxon>
    </lineage>
</organism>
<evidence type="ECO:0008006" key="3">
    <source>
        <dbReference type="Google" id="ProtNLM"/>
    </source>
</evidence>
<dbReference type="EMBL" id="JAHQIW010003395">
    <property type="protein sequence ID" value="KAJ1358552.1"/>
    <property type="molecule type" value="Genomic_DNA"/>
</dbReference>
<comment type="caution">
    <text evidence="1">The sequence shown here is derived from an EMBL/GenBank/DDBJ whole genome shotgun (WGS) entry which is preliminary data.</text>
</comment>
<proteinExistence type="predicted"/>
<sequence>MDNKTPTRRLIENSGNFRTKLLDNLSTIVQKRFHSNLTELQKRGLKEVRELIREERMKLSMFMDRLSNATPNNVYVMESFDITALYTNVSNECALQATHELLIEHQGTVNMNGLSIQQFMVLLREYLNCSISR</sequence>
<reference evidence="1" key="1">
    <citation type="submission" date="2021-06" db="EMBL/GenBank/DDBJ databases">
        <title>Parelaphostrongylus tenuis whole genome reference sequence.</title>
        <authorList>
            <person name="Garwood T.J."/>
            <person name="Larsen P.A."/>
            <person name="Fountain-Jones N.M."/>
            <person name="Garbe J.R."/>
            <person name="Macchietto M.G."/>
            <person name="Kania S.A."/>
            <person name="Gerhold R.W."/>
            <person name="Richards J.E."/>
            <person name="Wolf T.M."/>
        </authorList>
    </citation>
    <scope>NUCLEOTIDE SEQUENCE</scope>
    <source>
        <strain evidence="1">MNPRO001-30</strain>
        <tissue evidence="1">Meninges</tissue>
    </source>
</reference>
<name>A0AAD5N0C0_PARTN</name>
<dbReference type="AlphaFoldDB" id="A0AAD5N0C0"/>
<evidence type="ECO:0000313" key="1">
    <source>
        <dbReference type="EMBL" id="KAJ1358552.1"/>
    </source>
</evidence>